<dbReference type="AlphaFoldDB" id="A0AAD5T677"/>
<dbReference type="InterPro" id="IPR027417">
    <property type="entry name" value="P-loop_NTPase"/>
</dbReference>
<evidence type="ECO:0000313" key="8">
    <source>
        <dbReference type="Proteomes" id="UP001211907"/>
    </source>
</evidence>
<comment type="caution">
    <text evidence="7">The sequence shown here is derived from an EMBL/GenBank/DDBJ whole genome shotgun (WGS) entry which is preliminary data.</text>
</comment>
<dbReference type="EMBL" id="JADGJH010000285">
    <property type="protein sequence ID" value="KAJ3131661.1"/>
    <property type="molecule type" value="Genomic_DNA"/>
</dbReference>
<dbReference type="Gene3D" id="3.40.50.300">
    <property type="entry name" value="P-loop containing nucleotide triphosphate hydrolases"/>
    <property type="match status" value="1"/>
</dbReference>
<feature type="region of interest" description="Disordered" evidence="5">
    <location>
        <begin position="118"/>
        <end position="155"/>
    </location>
</feature>
<feature type="domain" description="G" evidence="6">
    <location>
        <begin position="586"/>
        <end position="637"/>
    </location>
</feature>
<dbReference type="Proteomes" id="UP001211907">
    <property type="component" value="Unassembled WGS sequence"/>
</dbReference>
<feature type="region of interest" description="Disordered" evidence="5">
    <location>
        <begin position="189"/>
        <end position="213"/>
    </location>
</feature>
<dbReference type="InterPro" id="IPR006073">
    <property type="entry name" value="GTP-bd"/>
</dbReference>
<organism evidence="7 8">
    <name type="scientific">Physocladia obscura</name>
    <dbReference type="NCBI Taxonomy" id="109957"/>
    <lineage>
        <taxon>Eukaryota</taxon>
        <taxon>Fungi</taxon>
        <taxon>Fungi incertae sedis</taxon>
        <taxon>Chytridiomycota</taxon>
        <taxon>Chytridiomycota incertae sedis</taxon>
        <taxon>Chytridiomycetes</taxon>
        <taxon>Chytridiales</taxon>
        <taxon>Chytriomycetaceae</taxon>
        <taxon>Physocladia</taxon>
    </lineage>
</organism>
<feature type="region of interest" description="Disordered" evidence="5">
    <location>
        <begin position="460"/>
        <end position="508"/>
    </location>
</feature>
<keyword evidence="1" id="KW-0547">Nucleotide-binding</keyword>
<feature type="compositionally biased region" description="Polar residues" evidence="5">
    <location>
        <begin position="131"/>
        <end position="147"/>
    </location>
</feature>
<feature type="compositionally biased region" description="Basic and acidic residues" evidence="5">
    <location>
        <begin position="118"/>
        <end position="130"/>
    </location>
</feature>
<accession>A0AAD5T677</accession>
<feature type="compositionally biased region" description="Acidic residues" evidence="5">
    <location>
        <begin position="529"/>
        <end position="543"/>
    </location>
</feature>
<evidence type="ECO:0000256" key="3">
    <source>
        <dbReference type="ARBA" id="ARBA00037770"/>
    </source>
</evidence>
<dbReference type="PANTHER" id="PTHR45709:SF3">
    <property type="entry name" value="GUANINE NUCLEOTIDE-BINDING PROTEIN-LIKE 1"/>
    <property type="match status" value="1"/>
</dbReference>
<evidence type="ECO:0000256" key="4">
    <source>
        <dbReference type="ARBA" id="ARBA00039902"/>
    </source>
</evidence>
<dbReference type="PANTHER" id="PTHR45709">
    <property type="entry name" value="LARGE SUBUNIT GTPASE 1 HOMOLOG-RELATED"/>
    <property type="match status" value="1"/>
</dbReference>
<gene>
    <name evidence="7" type="primary">GNL1</name>
    <name evidence="7" type="ORF">HK100_006128</name>
</gene>
<evidence type="ECO:0000256" key="2">
    <source>
        <dbReference type="ARBA" id="ARBA00023134"/>
    </source>
</evidence>
<feature type="compositionally biased region" description="Polar residues" evidence="5">
    <location>
        <begin position="689"/>
        <end position="704"/>
    </location>
</feature>
<reference evidence="7" key="1">
    <citation type="submission" date="2020-05" db="EMBL/GenBank/DDBJ databases">
        <title>Phylogenomic resolution of chytrid fungi.</title>
        <authorList>
            <person name="Stajich J.E."/>
            <person name="Amses K."/>
            <person name="Simmons R."/>
            <person name="Seto K."/>
            <person name="Myers J."/>
            <person name="Bonds A."/>
            <person name="Quandt C.A."/>
            <person name="Barry K."/>
            <person name="Liu P."/>
            <person name="Grigoriev I."/>
            <person name="Longcore J.E."/>
            <person name="James T.Y."/>
        </authorList>
    </citation>
    <scope>NUCLEOTIDE SEQUENCE</scope>
    <source>
        <strain evidence="7">JEL0513</strain>
    </source>
</reference>
<keyword evidence="2" id="KW-0342">GTP-binding</keyword>
<dbReference type="GO" id="GO:0005525">
    <property type="term" value="F:GTP binding"/>
    <property type="evidence" value="ECO:0007669"/>
    <property type="project" value="UniProtKB-KW"/>
</dbReference>
<dbReference type="SUPFAM" id="SSF52540">
    <property type="entry name" value="P-loop containing nucleoside triphosphate hydrolases"/>
    <property type="match status" value="1"/>
</dbReference>
<feature type="region of interest" description="Disordered" evidence="5">
    <location>
        <begin position="529"/>
        <end position="562"/>
    </location>
</feature>
<proteinExistence type="predicted"/>
<dbReference type="GO" id="GO:0003924">
    <property type="term" value="F:GTPase activity"/>
    <property type="evidence" value="ECO:0007669"/>
    <property type="project" value="InterPro"/>
</dbReference>
<evidence type="ECO:0000256" key="1">
    <source>
        <dbReference type="ARBA" id="ARBA00022741"/>
    </source>
</evidence>
<feature type="compositionally biased region" description="Basic and acidic residues" evidence="5">
    <location>
        <begin position="460"/>
        <end position="483"/>
    </location>
</feature>
<evidence type="ECO:0000256" key="5">
    <source>
        <dbReference type="SAM" id="MobiDB-lite"/>
    </source>
</evidence>
<sequence>MAMAVDVDFDAVCGGAGIVVAITDRALADVGAAGARNTEALASTISVCITAIGAPPTAFICASSAYDFVSGISGAVASAAAAARIGCFDFLWFTHVSFDSIFMPKAFSTKAKKAQLAAKRERIRSNRAENTESSIASEPGYSQTNSGIGAGSNSSKTNTSITTAAIVVPDSNHGGSGSVDEFLASLNPQSQTRNHTRIHPSSRNPPGPTTALPDQNKLISVFAKLTHEEIILRKKLAQLPLVRVPKSSLEIGFNDLYIPGNVISFPQRPQWFKGESKKTVESREERVFAEWLSKIYATHSPVELSYFEHNLEVWRQLWRVVEISDIILFVVDARHPVLHFPPTLFDYVVTRHQKHLVLVFNKIDLVDSSTLEAWTAYFLAQFPGINIASFSVYPREAHLRSNNVPNSSILATRTKIDKRIKRYVRAVGVEQILRACRNVELFDAKGNLVDWETMIQEEESKKAKQEAAEEQRRKSEQDSERSTMKSVEASSYDFHGGGGTGRKTRHRLQREKNLQENAAALKNLADNQDEFSDEDDNDDDDANVSDGDINKESDASNSINELDPRTDMITIGLIGHPLSTALSSHINVGKSSLINGILGKKVVSTSSTPGHTKHFQTIHLTKTVRLCDCPGLVFPAVLPKPIQILSGMYKIAQVQEPYSAIQFLAEHVPIEKVLNLHPPLESTGKGTGVKSSFNNSNDQDATTKAQKERSNTLASYQWSAWDICEAFAIQRGFLTPRVARPDVYRAANLLLRMANDGRLLLGFKPPGYFAAQQTSETAKYTADNEFMQMRADGNRGGEKKGRMQKSNVVAEAVAGNEFISEDDDDVVNEKSVNRKNAFELLSLADE</sequence>
<evidence type="ECO:0000259" key="6">
    <source>
        <dbReference type="Pfam" id="PF01926"/>
    </source>
</evidence>
<name>A0AAD5T677_9FUNG</name>
<keyword evidence="8" id="KW-1185">Reference proteome</keyword>
<evidence type="ECO:0000313" key="7">
    <source>
        <dbReference type="EMBL" id="KAJ3131661.1"/>
    </source>
</evidence>
<dbReference type="Pfam" id="PF01926">
    <property type="entry name" value="MMR_HSR1"/>
    <property type="match status" value="1"/>
</dbReference>
<dbReference type="InterPro" id="IPR043358">
    <property type="entry name" value="GNL1-like"/>
</dbReference>
<protein>
    <recommendedName>
        <fullName evidence="4">Guanine nucleotide-binding protein-like 1</fullName>
    </recommendedName>
</protein>
<comment type="function">
    <text evidence="3">Possible regulatory or functional link with the histocompatibility cluster.</text>
</comment>
<feature type="region of interest" description="Disordered" evidence="5">
    <location>
        <begin position="681"/>
        <end position="706"/>
    </location>
</feature>